<dbReference type="GO" id="GO:0003676">
    <property type="term" value="F:nucleic acid binding"/>
    <property type="evidence" value="ECO:0007669"/>
    <property type="project" value="InterPro"/>
</dbReference>
<dbReference type="SUPFAM" id="SSF50249">
    <property type="entry name" value="Nucleic acid-binding proteins"/>
    <property type="match status" value="1"/>
</dbReference>
<feature type="non-terminal residue" evidence="2">
    <location>
        <position position="1"/>
    </location>
</feature>
<proteinExistence type="predicted"/>
<accession>A0A1B6CUQ9</accession>
<name>A0A1B6CUQ9_9HEMI</name>
<reference evidence="2" key="1">
    <citation type="submission" date="2015-12" db="EMBL/GenBank/DDBJ databases">
        <title>De novo transcriptome assembly of four potential Pierce s Disease insect vectors from Arizona vineyards.</title>
        <authorList>
            <person name="Tassone E.E."/>
        </authorList>
    </citation>
    <scope>NUCLEOTIDE SEQUENCE</scope>
</reference>
<organism evidence="2">
    <name type="scientific">Clastoptera arizonana</name>
    <name type="common">Arizona spittle bug</name>
    <dbReference type="NCBI Taxonomy" id="38151"/>
    <lineage>
        <taxon>Eukaryota</taxon>
        <taxon>Metazoa</taxon>
        <taxon>Ecdysozoa</taxon>
        <taxon>Arthropoda</taxon>
        <taxon>Hexapoda</taxon>
        <taxon>Insecta</taxon>
        <taxon>Pterygota</taxon>
        <taxon>Neoptera</taxon>
        <taxon>Paraneoptera</taxon>
        <taxon>Hemiptera</taxon>
        <taxon>Auchenorrhyncha</taxon>
        <taxon>Cercopoidea</taxon>
        <taxon>Clastopteridae</taxon>
        <taxon>Clastoptera</taxon>
    </lineage>
</organism>
<feature type="domain" description="CSD" evidence="1">
    <location>
        <begin position="21"/>
        <end position="85"/>
    </location>
</feature>
<dbReference type="InterPro" id="IPR012340">
    <property type="entry name" value="NA-bd_OB-fold"/>
</dbReference>
<dbReference type="Gene3D" id="2.40.50.140">
    <property type="entry name" value="Nucleic acid-binding proteins"/>
    <property type="match status" value="1"/>
</dbReference>
<gene>
    <name evidence="2" type="ORF">g.3828</name>
</gene>
<dbReference type="AlphaFoldDB" id="A0A1B6CUQ9"/>
<dbReference type="EMBL" id="GEDC01020086">
    <property type="protein sequence ID" value="JAS17212.1"/>
    <property type="molecule type" value="Transcribed_RNA"/>
</dbReference>
<dbReference type="InterPro" id="IPR002059">
    <property type="entry name" value="CSP_DNA-bd"/>
</dbReference>
<protein>
    <recommendedName>
        <fullName evidence="1">CSD domain-containing protein</fullName>
    </recommendedName>
</protein>
<dbReference type="SMART" id="SM00357">
    <property type="entry name" value="CSP"/>
    <property type="match status" value="1"/>
</dbReference>
<evidence type="ECO:0000313" key="2">
    <source>
        <dbReference type="EMBL" id="JAS17212.1"/>
    </source>
</evidence>
<sequence>QIINEGTSNLFNPVKSQEDKIRSGRCKFFMSYGWGYITPHDGGNDVYVNKNILAKYGYKYLNLKQEVEFTTIITQRGEEASNVKVMNPTTKQIINEGTSNLFNPVKSQEDKIRSGRCKFFM</sequence>
<dbReference type="PROSITE" id="PS51857">
    <property type="entry name" value="CSD_2"/>
    <property type="match status" value="1"/>
</dbReference>
<dbReference type="InterPro" id="IPR011129">
    <property type="entry name" value="CSD"/>
</dbReference>
<feature type="non-terminal residue" evidence="2">
    <location>
        <position position="121"/>
    </location>
</feature>
<dbReference type="Pfam" id="PF00313">
    <property type="entry name" value="CSD"/>
    <property type="match status" value="1"/>
</dbReference>
<evidence type="ECO:0000259" key="1">
    <source>
        <dbReference type="PROSITE" id="PS51857"/>
    </source>
</evidence>